<organism evidence="2 3">
    <name type="scientific">Rossellomorea oryzaecorticis</name>
    <dbReference type="NCBI Taxonomy" id="1396505"/>
    <lineage>
        <taxon>Bacteria</taxon>
        <taxon>Bacillati</taxon>
        <taxon>Bacillota</taxon>
        <taxon>Bacilli</taxon>
        <taxon>Bacillales</taxon>
        <taxon>Bacillaceae</taxon>
        <taxon>Rossellomorea</taxon>
    </lineage>
</organism>
<keyword evidence="1" id="KW-0472">Membrane</keyword>
<protein>
    <recommendedName>
        <fullName evidence="4">DUF805 domain-containing protein</fullName>
    </recommendedName>
</protein>
<dbReference type="EMBL" id="JBJOSA010000001">
    <property type="protein sequence ID" value="MFL8935265.1"/>
    <property type="molecule type" value="Genomic_DNA"/>
</dbReference>
<evidence type="ECO:0000256" key="1">
    <source>
        <dbReference type="SAM" id="Phobius"/>
    </source>
</evidence>
<reference evidence="2 3" key="1">
    <citation type="submission" date="2024-12" db="EMBL/GenBank/DDBJ databases">
        <authorList>
            <person name="Li X."/>
            <person name="Zhang D."/>
        </authorList>
    </citation>
    <scope>NUCLEOTIDE SEQUENCE [LARGE SCALE GENOMIC DNA]</scope>
    <source>
        <strain evidence="2 3">JCM19602</strain>
    </source>
</reference>
<feature type="transmembrane region" description="Helical" evidence="1">
    <location>
        <begin position="12"/>
        <end position="30"/>
    </location>
</feature>
<accession>A0ABW8VKK9</accession>
<evidence type="ECO:0000313" key="2">
    <source>
        <dbReference type="EMBL" id="MFL8935265.1"/>
    </source>
</evidence>
<gene>
    <name evidence="2" type="ORF">ACKA06_00570</name>
</gene>
<keyword evidence="1" id="KW-1133">Transmembrane helix</keyword>
<dbReference type="Proteomes" id="UP001628668">
    <property type="component" value="Unassembled WGS sequence"/>
</dbReference>
<feature type="transmembrane region" description="Helical" evidence="1">
    <location>
        <begin position="36"/>
        <end position="57"/>
    </location>
</feature>
<keyword evidence="1" id="KW-0812">Transmembrane</keyword>
<proteinExistence type="predicted"/>
<sequence length="95" mass="10809">MFKRYLRFNIKLFPLYLGLAFMLMIAIFFGEDGGEFLEGASIAIVQLSFIVLIPNIVYMFRHRRESGSLIGLLGMIPVIPVPFVLIAILLKVLYV</sequence>
<keyword evidence="3" id="KW-1185">Reference proteome</keyword>
<comment type="caution">
    <text evidence="2">The sequence shown here is derived from an EMBL/GenBank/DDBJ whole genome shotgun (WGS) entry which is preliminary data.</text>
</comment>
<name>A0ABW8VKK9_9BACI</name>
<evidence type="ECO:0008006" key="4">
    <source>
        <dbReference type="Google" id="ProtNLM"/>
    </source>
</evidence>
<evidence type="ECO:0000313" key="3">
    <source>
        <dbReference type="Proteomes" id="UP001628668"/>
    </source>
</evidence>
<dbReference type="RefSeq" id="WP_411158822.1">
    <property type="nucleotide sequence ID" value="NZ_JBJOSA010000001.1"/>
</dbReference>
<feature type="transmembrane region" description="Helical" evidence="1">
    <location>
        <begin position="69"/>
        <end position="94"/>
    </location>
</feature>